<keyword evidence="3" id="KW-1185">Reference proteome</keyword>
<dbReference type="Proteomes" id="UP001623232">
    <property type="component" value="Chromosome"/>
</dbReference>
<proteinExistence type="predicted"/>
<dbReference type="RefSeq" id="WP_406648793.1">
    <property type="nucleotide sequence ID" value="NZ_CP123584.1"/>
</dbReference>
<dbReference type="InterPro" id="IPR018247">
    <property type="entry name" value="EF_Hand_1_Ca_BS"/>
</dbReference>
<evidence type="ECO:0000259" key="1">
    <source>
        <dbReference type="PROSITE" id="PS50222"/>
    </source>
</evidence>
<sequence length="116" mass="12537">MKIISLILQSTVIVTSLSSLTSAQTMPGEALQLLDGDGDGLVTLEEYSNRMDTLFTGMDTTQNGRLEYSEIDSFVSQDIFDTADTNNNGSLSKGEFDIQVLKDFQGADQNSDGALD</sequence>
<dbReference type="EMBL" id="CP123584">
    <property type="protein sequence ID" value="WZK90231.1"/>
    <property type="molecule type" value="Genomic_DNA"/>
</dbReference>
<reference evidence="2 3" key="1">
    <citation type="submission" date="2023-04" db="EMBL/GenBank/DDBJ databases">
        <title>Complete genome sequence of Alisedimentitalea scapharcae.</title>
        <authorList>
            <person name="Rong J.-C."/>
            <person name="Yi M.-L."/>
            <person name="Zhao Q."/>
        </authorList>
    </citation>
    <scope>NUCLEOTIDE SEQUENCE [LARGE SCALE GENOMIC DNA]</scope>
    <source>
        <strain evidence="2 3">KCTC 42119</strain>
    </source>
</reference>
<evidence type="ECO:0000313" key="2">
    <source>
        <dbReference type="EMBL" id="WZK90231.1"/>
    </source>
</evidence>
<accession>A0ABZ2Y005</accession>
<dbReference type="PROSITE" id="PS50222">
    <property type="entry name" value="EF_HAND_2"/>
    <property type="match status" value="1"/>
</dbReference>
<dbReference type="SMART" id="SM00054">
    <property type="entry name" value="EFh"/>
    <property type="match status" value="2"/>
</dbReference>
<dbReference type="PROSITE" id="PS00018">
    <property type="entry name" value="EF_HAND_1"/>
    <property type="match status" value="2"/>
</dbReference>
<evidence type="ECO:0000313" key="3">
    <source>
        <dbReference type="Proteomes" id="UP001623232"/>
    </source>
</evidence>
<name>A0ABZ2Y005_9RHOB</name>
<gene>
    <name evidence="2" type="ORF">QEZ52_06715</name>
</gene>
<organism evidence="2 3">
    <name type="scientific">Aliisedimentitalea scapharcae</name>
    <dbReference type="NCBI Taxonomy" id="1524259"/>
    <lineage>
        <taxon>Bacteria</taxon>
        <taxon>Pseudomonadati</taxon>
        <taxon>Pseudomonadota</taxon>
        <taxon>Alphaproteobacteria</taxon>
        <taxon>Rhodobacterales</taxon>
        <taxon>Roseobacteraceae</taxon>
        <taxon>Aliisedimentitalea</taxon>
    </lineage>
</organism>
<dbReference type="Gene3D" id="1.10.238.10">
    <property type="entry name" value="EF-hand"/>
    <property type="match status" value="1"/>
</dbReference>
<dbReference type="InterPro" id="IPR002048">
    <property type="entry name" value="EF_hand_dom"/>
</dbReference>
<dbReference type="SUPFAM" id="SSF47473">
    <property type="entry name" value="EF-hand"/>
    <property type="match status" value="1"/>
</dbReference>
<protein>
    <submittedName>
        <fullName evidence="2">EF-hand domain-containing protein</fullName>
    </submittedName>
</protein>
<dbReference type="InterPro" id="IPR011992">
    <property type="entry name" value="EF-hand-dom_pair"/>
</dbReference>
<feature type="domain" description="EF-hand" evidence="1">
    <location>
        <begin position="22"/>
        <end position="57"/>
    </location>
</feature>
<dbReference type="Pfam" id="PF13202">
    <property type="entry name" value="EF-hand_5"/>
    <property type="match status" value="2"/>
</dbReference>